<dbReference type="InterPro" id="IPR009799">
    <property type="entry name" value="EthD_dom"/>
</dbReference>
<dbReference type="AlphaFoldDB" id="A0A290Z067"/>
<dbReference type="EMBL" id="CP023445">
    <property type="protein sequence ID" value="ATE52390.1"/>
    <property type="molecule type" value="Genomic_DNA"/>
</dbReference>
<keyword evidence="3" id="KW-1185">Reference proteome</keyword>
<reference evidence="2" key="1">
    <citation type="submission" date="2017-09" db="EMBL/GenBank/DDBJ databases">
        <title>Complete Genome Sequence of ansamitocin-producing Bacterium Actinosynnema pretiosum X47.</title>
        <authorList>
            <person name="Cao G."/>
            <person name="Zong G."/>
            <person name="Zhong C."/>
            <person name="Fu J."/>
        </authorList>
    </citation>
    <scope>NUCLEOTIDE SEQUENCE [LARGE SCALE GENOMIC DNA]</scope>
    <source>
        <strain evidence="2">X47</strain>
    </source>
</reference>
<dbReference type="RefSeq" id="WP_096491404.1">
    <property type="nucleotide sequence ID" value="NZ_CP023445.1"/>
</dbReference>
<dbReference type="NCBIfam" id="TIGR02118">
    <property type="entry name" value="EthD family reductase"/>
    <property type="match status" value="1"/>
</dbReference>
<proteinExistence type="predicted"/>
<dbReference type="KEGG" id="apre:CNX65_03025"/>
<dbReference type="SUPFAM" id="SSF54909">
    <property type="entry name" value="Dimeric alpha+beta barrel"/>
    <property type="match status" value="1"/>
</dbReference>
<dbReference type="Pfam" id="PF07110">
    <property type="entry name" value="EthD"/>
    <property type="match status" value="1"/>
</dbReference>
<evidence type="ECO:0000313" key="2">
    <source>
        <dbReference type="EMBL" id="ATE52390.1"/>
    </source>
</evidence>
<protein>
    <submittedName>
        <fullName evidence="2">Ethyl tert-butyl ether degradation protein EthD</fullName>
    </submittedName>
</protein>
<dbReference type="GO" id="GO:0016491">
    <property type="term" value="F:oxidoreductase activity"/>
    <property type="evidence" value="ECO:0007669"/>
    <property type="project" value="InterPro"/>
</dbReference>
<dbReference type="InterPro" id="IPR011008">
    <property type="entry name" value="Dimeric_a/b-barrel"/>
</dbReference>
<dbReference type="Gene3D" id="3.30.70.100">
    <property type="match status" value="1"/>
</dbReference>
<sequence length="116" mass="12678">MIKCIALYRRPDRPEEFDEAYFASHLPLVLKTPGLLRVEVAKAGQLLVPGFLGENEPHLIAEMYFESEDSMNRAFGSPEWQAGGANLTEIGAAELISLFTAEVLQSGAVVDGVAER</sequence>
<gene>
    <name evidence="2" type="ORF">CNX65_03025</name>
</gene>
<feature type="domain" description="EthD" evidence="1">
    <location>
        <begin position="14"/>
        <end position="82"/>
    </location>
</feature>
<evidence type="ECO:0000259" key="1">
    <source>
        <dbReference type="Pfam" id="PF07110"/>
    </source>
</evidence>
<evidence type="ECO:0000313" key="3">
    <source>
        <dbReference type="Proteomes" id="UP000218505"/>
    </source>
</evidence>
<dbReference type="Proteomes" id="UP000218505">
    <property type="component" value="Chromosome"/>
</dbReference>
<name>A0A290Z067_9PSEU</name>
<organism evidence="2 3">
    <name type="scientific">Actinosynnema pretiosum</name>
    <dbReference type="NCBI Taxonomy" id="42197"/>
    <lineage>
        <taxon>Bacteria</taxon>
        <taxon>Bacillati</taxon>
        <taxon>Actinomycetota</taxon>
        <taxon>Actinomycetes</taxon>
        <taxon>Pseudonocardiales</taxon>
        <taxon>Pseudonocardiaceae</taxon>
        <taxon>Actinosynnema</taxon>
    </lineage>
</organism>
<accession>A0A290Z067</accession>